<comment type="caution">
    <text evidence="1">The sequence shown here is derived from an EMBL/GenBank/DDBJ whole genome shotgun (WGS) entry which is preliminary data.</text>
</comment>
<evidence type="ECO:0000313" key="1">
    <source>
        <dbReference type="EMBL" id="KAJ9150830.1"/>
    </source>
</evidence>
<gene>
    <name evidence="1" type="ORF">NKR23_g3397</name>
</gene>
<protein>
    <submittedName>
        <fullName evidence="1">Uncharacterized protein</fullName>
    </submittedName>
</protein>
<accession>A0AA38S7J4</accession>
<dbReference type="EMBL" id="JANBVO010000007">
    <property type="protein sequence ID" value="KAJ9150830.1"/>
    <property type="molecule type" value="Genomic_DNA"/>
</dbReference>
<keyword evidence="2" id="KW-1185">Reference proteome</keyword>
<dbReference type="Proteomes" id="UP001174694">
    <property type="component" value="Unassembled WGS sequence"/>
</dbReference>
<evidence type="ECO:0000313" key="2">
    <source>
        <dbReference type="Proteomes" id="UP001174694"/>
    </source>
</evidence>
<proteinExistence type="predicted"/>
<dbReference type="AlphaFoldDB" id="A0AA38S7J4"/>
<reference evidence="1" key="1">
    <citation type="submission" date="2022-07" db="EMBL/GenBank/DDBJ databases">
        <title>Fungi with potential for degradation of polypropylene.</title>
        <authorList>
            <person name="Gostincar C."/>
        </authorList>
    </citation>
    <scope>NUCLEOTIDE SEQUENCE</scope>
    <source>
        <strain evidence="1">EXF-13308</strain>
    </source>
</reference>
<sequence>MGANQTREMTTPSKSKNRTKVMDRMIRRGIMHSVDATLKTSPVENSEIDLSSLTSSAAQDLPDLPIEDRRIMLDTESSTSLVAEKPVIYLLWREPHENVKVTVRLSRHWNFSAVYPMVDTVRNIRDNTASVTWNVVTDGSDNILDEEGQKYSYLFWEATAEHKKEICYYLTHDYEDDEPPFACGTPETPLSIEPFVVLSFPDFVSHLDYTLPRLGLTAAMKTDFMTTWLPKFLSIRNRGQDIAFKFIPQENMDREAELIVEPKPSLIQRVFLLFGGVDTTSANEWTYWYSRRNSLDGANETHWAGLYGFGYFGGVDDKNLRVIEWGAMEVPEKLLKR</sequence>
<organism evidence="1 2">
    <name type="scientific">Pleurostoma richardsiae</name>
    <dbReference type="NCBI Taxonomy" id="41990"/>
    <lineage>
        <taxon>Eukaryota</taxon>
        <taxon>Fungi</taxon>
        <taxon>Dikarya</taxon>
        <taxon>Ascomycota</taxon>
        <taxon>Pezizomycotina</taxon>
        <taxon>Sordariomycetes</taxon>
        <taxon>Sordariomycetidae</taxon>
        <taxon>Calosphaeriales</taxon>
        <taxon>Pleurostomataceae</taxon>
        <taxon>Pleurostoma</taxon>
    </lineage>
</organism>
<name>A0AA38S7J4_9PEZI</name>